<evidence type="ECO:0000313" key="2">
    <source>
        <dbReference type="EMBL" id="VVD04950.1"/>
    </source>
</evidence>
<feature type="compositionally biased region" description="Basic and acidic residues" evidence="1">
    <location>
        <begin position="367"/>
        <end position="390"/>
    </location>
</feature>
<feature type="region of interest" description="Disordered" evidence="1">
    <location>
        <begin position="55"/>
        <end position="84"/>
    </location>
</feature>
<accession>A0A5E4R6I2</accession>
<feature type="compositionally biased region" description="Pro residues" evidence="1">
    <location>
        <begin position="64"/>
        <end position="73"/>
    </location>
</feature>
<evidence type="ECO:0000313" key="3">
    <source>
        <dbReference type="Proteomes" id="UP000324832"/>
    </source>
</evidence>
<evidence type="ECO:0000256" key="1">
    <source>
        <dbReference type="SAM" id="MobiDB-lite"/>
    </source>
</evidence>
<keyword evidence="3" id="KW-1185">Reference proteome</keyword>
<protein>
    <submittedName>
        <fullName evidence="2">Uncharacterized protein</fullName>
    </submittedName>
</protein>
<dbReference type="EMBL" id="FZQP02006915">
    <property type="protein sequence ID" value="VVD04950.1"/>
    <property type="molecule type" value="Genomic_DNA"/>
</dbReference>
<proteinExistence type="predicted"/>
<feature type="region of interest" description="Disordered" evidence="1">
    <location>
        <begin position="357"/>
        <end position="408"/>
    </location>
</feature>
<name>A0A5E4R6I2_9NEOP</name>
<dbReference type="AlphaFoldDB" id="A0A5E4R6I2"/>
<dbReference type="Proteomes" id="UP000324832">
    <property type="component" value="Unassembled WGS sequence"/>
</dbReference>
<reference evidence="2 3" key="1">
    <citation type="submission" date="2017-07" db="EMBL/GenBank/DDBJ databases">
        <authorList>
            <person name="Talla V."/>
            <person name="Backstrom N."/>
        </authorList>
    </citation>
    <scope>NUCLEOTIDE SEQUENCE [LARGE SCALE GENOMIC DNA]</scope>
</reference>
<gene>
    <name evidence="2" type="ORF">LSINAPIS_LOCUS14596</name>
</gene>
<sequence>MRLLIARTAYLSLSDVSAIITPTSVTTPVSTSAKVTQVASKTTVSPESDVAFPAVLKGSQKQRVPPPVPPRGSPNPKRGGHLQTSEMKGEYSNVYISNNDIPFTSSDKDFGIYGHEYKSKERIACRVSSFSDDSSNFKLDAPLQHKYIEEDGQTNRSMTGAKGLFAQSNMMANFDIHEVMAQHLESGDYDGDSFTDSSSDDIIVEEMKDNIHFDEVEDKPATTIKTGRSPYQFLKNVGSKAVNRFSKKSNVQSVEVEMHEELEHNVSKMKKSPRIEKDLNEASTEKEKSTKQSIISSFSKFAFSIKDKQKSKPKIEIKTYDEEHGGNKNFNDRAVCRVNAKRKIDLYQKKIRKSYSDSESSSLSSVPEREKTVESQENVREKKKVFETTKKPANVKRQAPRPPTQVPTKAVVGNVSDKIRKFSVTVVPETKLPTMSFNEAKRNSFRRLSDKKIFRMKKDIEIVL</sequence>
<organism evidence="2 3">
    <name type="scientific">Leptidea sinapis</name>
    <dbReference type="NCBI Taxonomy" id="189913"/>
    <lineage>
        <taxon>Eukaryota</taxon>
        <taxon>Metazoa</taxon>
        <taxon>Ecdysozoa</taxon>
        <taxon>Arthropoda</taxon>
        <taxon>Hexapoda</taxon>
        <taxon>Insecta</taxon>
        <taxon>Pterygota</taxon>
        <taxon>Neoptera</taxon>
        <taxon>Endopterygota</taxon>
        <taxon>Lepidoptera</taxon>
        <taxon>Glossata</taxon>
        <taxon>Ditrysia</taxon>
        <taxon>Papilionoidea</taxon>
        <taxon>Pieridae</taxon>
        <taxon>Dismorphiinae</taxon>
        <taxon>Leptidea</taxon>
    </lineage>
</organism>